<proteinExistence type="evidence at transcript level"/>
<dbReference type="InterPro" id="IPR008906">
    <property type="entry name" value="HATC_C_dom"/>
</dbReference>
<dbReference type="GO" id="GO:0004553">
    <property type="term" value="F:hydrolase activity, hydrolyzing O-glycosyl compounds"/>
    <property type="evidence" value="ECO:0007669"/>
    <property type="project" value="InterPro"/>
</dbReference>
<comment type="catalytic activity">
    <reaction evidence="1">
        <text>Transfers a segment of a (1-&gt;4)-alpha-D-glucan chain to a primary hydroxy group in a similar glucan chain.</text>
        <dbReference type="EC" id="2.4.1.18"/>
    </reaction>
</comment>
<dbReference type="InterPro" id="IPR004193">
    <property type="entry name" value="Glyco_hydro_13_N"/>
</dbReference>
<dbReference type="EMBL" id="HAAD01004140">
    <property type="protein sequence ID" value="CDG70372.1"/>
    <property type="molecule type" value="mRNA"/>
</dbReference>
<dbReference type="InterPro" id="IPR017853">
    <property type="entry name" value="GH"/>
</dbReference>
<dbReference type="PANTHER" id="PTHR43651:SF3">
    <property type="entry name" value="1,4-ALPHA-GLUCAN-BRANCHING ENZYME"/>
    <property type="match status" value="1"/>
</dbReference>
<dbReference type="GO" id="GO:0005737">
    <property type="term" value="C:cytoplasm"/>
    <property type="evidence" value="ECO:0007669"/>
    <property type="project" value="TreeGrafter"/>
</dbReference>
<dbReference type="FunFam" id="2.60.40.1180:FF:000003">
    <property type="entry name" value="1,4-alpha-glucan-branching enzyme, chloroplastic/amyloplastic"/>
    <property type="match status" value="1"/>
</dbReference>
<evidence type="ECO:0000256" key="2">
    <source>
        <dbReference type="ARBA" id="ARBA00009000"/>
    </source>
</evidence>
<dbReference type="Pfam" id="PF00128">
    <property type="entry name" value="Alpha-amylase"/>
    <property type="match status" value="1"/>
</dbReference>
<dbReference type="EC" id="2.4.1.18" evidence="3"/>
<dbReference type="InterPro" id="IPR012337">
    <property type="entry name" value="RNaseH-like_sf"/>
</dbReference>
<dbReference type="GO" id="GO:0005978">
    <property type="term" value="P:glycogen biosynthetic process"/>
    <property type="evidence" value="ECO:0007669"/>
    <property type="project" value="TreeGrafter"/>
</dbReference>
<dbReference type="InterPro" id="IPR006047">
    <property type="entry name" value="GH13_cat_dom"/>
</dbReference>
<dbReference type="GO" id="GO:0043169">
    <property type="term" value="F:cation binding"/>
    <property type="evidence" value="ECO:0007669"/>
    <property type="project" value="InterPro"/>
</dbReference>
<evidence type="ECO:0000256" key="6">
    <source>
        <dbReference type="SAM" id="MobiDB-lite"/>
    </source>
</evidence>
<dbReference type="CDD" id="cd11321">
    <property type="entry name" value="AmyAc_bac_euk_BE"/>
    <property type="match status" value="1"/>
</dbReference>
<protein>
    <recommendedName>
        <fullName evidence="3">1,4-alpha-glucan branching enzyme</fullName>
        <ecNumber evidence="3">2.4.1.18</ecNumber>
    </recommendedName>
</protein>
<dbReference type="FunFam" id="3.20.20.80:FF:000001">
    <property type="entry name" value="1,4-alpha-glucan branching enzyme"/>
    <property type="match status" value="1"/>
</dbReference>
<dbReference type="Gene3D" id="2.60.40.1180">
    <property type="entry name" value="Golgi alpha-mannosidase II"/>
    <property type="match status" value="1"/>
</dbReference>
<evidence type="ECO:0000259" key="7">
    <source>
        <dbReference type="SMART" id="SM00642"/>
    </source>
</evidence>
<evidence type="ECO:0000256" key="5">
    <source>
        <dbReference type="ARBA" id="ARBA00060592"/>
    </source>
</evidence>
<organism evidence="8">
    <name type="scientific">Hydra vulgaris</name>
    <name type="common">Hydra</name>
    <name type="synonym">Hydra attenuata</name>
    <dbReference type="NCBI Taxonomy" id="6087"/>
    <lineage>
        <taxon>Eukaryota</taxon>
        <taxon>Metazoa</taxon>
        <taxon>Cnidaria</taxon>
        <taxon>Hydrozoa</taxon>
        <taxon>Hydroidolina</taxon>
        <taxon>Anthoathecata</taxon>
        <taxon>Aplanulata</taxon>
        <taxon>Hydridae</taxon>
        <taxon>Hydra</taxon>
    </lineage>
</organism>
<accession>T2MEI0</accession>
<dbReference type="PANTHER" id="PTHR43651">
    <property type="entry name" value="1,4-ALPHA-GLUCAN-BRANCHING ENZYME"/>
    <property type="match status" value="1"/>
</dbReference>
<comment type="similarity">
    <text evidence="2">Belongs to the glycosyl hydrolase 13 family. GlgB subfamily.</text>
</comment>
<name>T2MEI0_HYDVU</name>
<evidence type="ECO:0000313" key="8">
    <source>
        <dbReference type="EMBL" id="CDG70372.1"/>
    </source>
</evidence>
<sequence length="1522" mass="173879">MSITKPITKSLKTVQSWKYNFVGQEVIKLNDIETVVKIWCKLWAKHKNSIHTSILGIARNSLNAFTNGTNVVTHHQVMRHLSTKAHKEAARLEKVSNSLSIVKINESQSPITDTDNSKNASTFEAILKLMRTAYEMALHPAMPHSHFEILIKVQRDNGVQLMHGKSNKNAAREFIHCIAEVIKVKVATIIASKSFMALLSDGSRARKTGSEKEAILVRVENAGILCYFFVALCNMTDFGGVDADSLKLALDSVFIENVIAKCNIPLSVTNYRTKLVSATADGANVNLGIYSGALTQLKKTRPWLVNIHCVNHRLELAIKDAIKQFKDFTDCDNFYITLFYLLKKSGKLKELCKHATAALSIEYYTLNKIQGTRFASHRVKGYTSLMHNWPAYLVALPNALTNKGYGNQTRAKIQGLVKKLTKYAFLCKTGAYLDVLAAMSPLSLFFEKNVLFAFEVTPQIVQTIAQLTALTAEKADEAYSSSARKFIIKEEGGIITLESEYIIIGDKKKKKKNIKYIDIKLEGMINPKQEDVERALELRKECINILIPLINSRFASFKDNPVFASMTWLDPKYWTDNQDNGWENINYLMEYFCEPLEAANFKEATVFEEWKTLQLFVRSFYSSSTFIEIWEKLFTYKRKDFPNILLLSELCLCLSSSNSVVERCFSTLSTILTDHRLRMKHSTMEQCLFIAGNCHVWTDDQRKDILKEAVYKYLEKRRVVKFPIQPKILNKENTLKTDNAEVLTNIRQAAIPVESEISSSEPSGSDKQYQGSSNSDDCSNDGSTSDSDEEHIFLDSSCFLKDMLNIFGSDLTRSASSEYTLIGKGNLFDIEEQCSSSLCTVGGITYQLYKLTIRLTVSVHYIEKNENGIDVFSEGYKQYGLHVTENGLMCREWIPAANEVFIFGDFNNWNSSSHKMLKKEFGKWEIIFPKNSDGSQQIKHLSKYKLLIKTANGELLERISPWANYVVQNNTTTLMEPVFWNPQNPYIFKNKQPAKAKSLRIYESHIGISSEEGKVASYKEFQNDVLPHIKDLGYNTIQLMAIMEHAYYASFGYQVTSFFAPSSRYGTPDELKELIDEAHGMGIAVLLDVVHSHACKNVLDGLNKFDGTNGCFFHDNERGYHDLWDSRLFDYKNWEVLRFLLSNLRWYINEFKFDGFRFDGVTSMLYNHHGLSFGFSGDYNEYFSAATDTESLNYLQLANYMLHTLYPEIITIAEDVSGMPTLCRPVSEGGIGFDYRLAMAIPDQWIKILKEKRDEDWDMQNIVHTLENRRYKEKTIAYAESHDQALVGDKTLAFWLMDKEMYEYMSVFKPLTPVIERGIALHKMIRLLTCGLGGEGYLTFIGNEFGHPEWLDFPRAGNNSSYHYARRQWSLVKDKTLRFNHLNEFDKAMMHLEEKYGWLHAEPGYVACKHNDDKVITFERGGLVFVFNFNIHKSFVDYRVAVDTPGKYKIVLDSDAEIFGGHNRLDHNCKFFTENYSFNNRSCSFKVLLYSSPSLPVRALREKCAGYELNHTLETVGNSSTI</sequence>
<reference evidence="8" key="1">
    <citation type="journal article" date="2013" name="Genome Biol. Evol.">
        <title>Punctuated emergences of genetic and phenotypic innovations in eumetazoan, bilaterian, euteleostome, and hominidae ancestors.</title>
        <authorList>
            <person name="Wenger Y."/>
            <person name="Galliot B."/>
        </authorList>
    </citation>
    <scope>NUCLEOTIDE SEQUENCE</scope>
    <source>
        <tissue evidence="8">Whole animals</tissue>
    </source>
</reference>
<dbReference type="InterPro" id="IPR014756">
    <property type="entry name" value="Ig_E-set"/>
</dbReference>
<comment type="pathway">
    <text evidence="5">Glycan biosynthesis.</text>
</comment>
<dbReference type="Gene3D" id="3.20.20.80">
    <property type="entry name" value="Glycosidases"/>
    <property type="match status" value="1"/>
</dbReference>
<dbReference type="GO" id="GO:0003844">
    <property type="term" value="F:1,4-alpha-glucan branching enzyme activity"/>
    <property type="evidence" value="ECO:0007669"/>
    <property type="project" value="UniProtKB-EC"/>
</dbReference>
<dbReference type="CDD" id="cd02854">
    <property type="entry name" value="E_set_GBE_euk_N"/>
    <property type="match status" value="1"/>
</dbReference>
<dbReference type="SMART" id="SM00642">
    <property type="entry name" value="Aamy"/>
    <property type="match status" value="1"/>
</dbReference>
<dbReference type="OrthoDB" id="196493at2759"/>
<feature type="domain" description="Glycosyl hydrolase family 13 catalytic" evidence="7">
    <location>
        <begin position="1021"/>
        <end position="1370"/>
    </location>
</feature>
<dbReference type="SUPFAM" id="SSF81296">
    <property type="entry name" value="E set domains"/>
    <property type="match status" value="1"/>
</dbReference>
<evidence type="ECO:0000256" key="4">
    <source>
        <dbReference type="ARBA" id="ARBA00022679"/>
    </source>
</evidence>
<dbReference type="InterPro" id="IPR013783">
    <property type="entry name" value="Ig-like_fold"/>
</dbReference>
<dbReference type="Pfam" id="PF05699">
    <property type="entry name" value="Dimer_Tnp_hAT"/>
    <property type="match status" value="1"/>
</dbReference>
<dbReference type="InterPro" id="IPR013780">
    <property type="entry name" value="Glyco_hydro_b"/>
</dbReference>
<feature type="non-terminal residue" evidence="8">
    <location>
        <position position="1"/>
    </location>
</feature>
<dbReference type="SUPFAM" id="SSF51011">
    <property type="entry name" value="Glycosyl hydrolase domain"/>
    <property type="match status" value="1"/>
</dbReference>
<keyword evidence="4" id="KW-0808">Transferase</keyword>
<feature type="region of interest" description="Disordered" evidence="6">
    <location>
        <begin position="754"/>
        <end position="787"/>
    </location>
</feature>
<evidence type="ECO:0000256" key="1">
    <source>
        <dbReference type="ARBA" id="ARBA00000826"/>
    </source>
</evidence>
<evidence type="ECO:0000256" key="3">
    <source>
        <dbReference type="ARBA" id="ARBA00012541"/>
    </source>
</evidence>
<feature type="compositionally biased region" description="Low complexity" evidence="6">
    <location>
        <begin position="754"/>
        <end position="785"/>
    </location>
</feature>
<dbReference type="GO" id="GO:0046983">
    <property type="term" value="F:protein dimerization activity"/>
    <property type="evidence" value="ECO:0007669"/>
    <property type="project" value="InterPro"/>
</dbReference>
<gene>
    <name evidence="8" type="primary">GBE1</name>
</gene>
<dbReference type="Pfam" id="PF02922">
    <property type="entry name" value="CBM_48"/>
    <property type="match status" value="1"/>
</dbReference>
<dbReference type="Pfam" id="PF02806">
    <property type="entry name" value="Alpha-amylase_C"/>
    <property type="match status" value="1"/>
</dbReference>
<dbReference type="Gene3D" id="2.60.40.10">
    <property type="entry name" value="Immunoglobulins"/>
    <property type="match status" value="1"/>
</dbReference>
<dbReference type="SUPFAM" id="SSF51445">
    <property type="entry name" value="(Trans)glycosidases"/>
    <property type="match status" value="1"/>
</dbReference>
<dbReference type="InterPro" id="IPR006048">
    <property type="entry name" value="A-amylase/branching_C"/>
</dbReference>
<dbReference type="SUPFAM" id="SSF53098">
    <property type="entry name" value="Ribonuclease H-like"/>
    <property type="match status" value="1"/>
</dbReference>